<gene>
    <name evidence="5" type="ORF">AAG747_18690</name>
</gene>
<dbReference type="SMART" id="SM00342">
    <property type="entry name" value="HTH_ARAC"/>
    <property type="match status" value="1"/>
</dbReference>
<organism evidence="5 6">
    <name type="scientific">Rapidithrix thailandica</name>
    <dbReference type="NCBI Taxonomy" id="413964"/>
    <lineage>
        <taxon>Bacteria</taxon>
        <taxon>Pseudomonadati</taxon>
        <taxon>Bacteroidota</taxon>
        <taxon>Cytophagia</taxon>
        <taxon>Cytophagales</taxon>
        <taxon>Flammeovirgaceae</taxon>
        <taxon>Rapidithrix</taxon>
    </lineage>
</organism>
<evidence type="ECO:0000256" key="3">
    <source>
        <dbReference type="ARBA" id="ARBA00023163"/>
    </source>
</evidence>
<evidence type="ECO:0000313" key="5">
    <source>
        <dbReference type="EMBL" id="MEN7549960.1"/>
    </source>
</evidence>
<dbReference type="RefSeq" id="WP_346822739.1">
    <property type="nucleotide sequence ID" value="NZ_JBDKWZ010000011.1"/>
</dbReference>
<dbReference type="EMBL" id="JBDKWZ010000011">
    <property type="protein sequence ID" value="MEN7549960.1"/>
    <property type="molecule type" value="Genomic_DNA"/>
</dbReference>
<dbReference type="AlphaFoldDB" id="A0AAW9SBU1"/>
<sequence>MKYKMSIDNTNYQFKNRNTKTSEVDERKDTLSDNNGFDIDLTNVFLEGIHLKWGKYQSNRIKTYSVSPEKESVVAHFCLRGSCVSEHKSYLNIERGECMLFKEDKDDYLFHMDVDQGIGEFFEVSFCPDLYALHFADHAITDRVFKGKRLFASISKDPVLRKIITEIYQRKDNYSGKLKRLYIESKVSELLLIQLCLLQDSKPTRSRLYKNDIEAIHHAKDIISKDLEHTTIPYLAVSVGINQTKLKTGFKELFGQTIFEFLTNLRMKKAHHLLLSTELTISEIASSVGYNYPQHFMTAFKRYFGCTPNEVRKS</sequence>
<proteinExistence type="predicted"/>
<dbReference type="GO" id="GO:0003700">
    <property type="term" value="F:DNA-binding transcription factor activity"/>
    <property type="evidence" value="ECO:0007669"/>
    <property type="project" value="InterPro"/>
</dbReference>
<keyword evidence="2" id="KW-0238">DNA-binding</keyword>
<dbReference type="InterPro" id="IPR018060">
    <property type="entry name" value="HTH_AraC"/>
</dbReference>
<dbReference type="Pfam" id="PF12833">
    <property type="entry name" value="HTH_18"/>
    <property type="match status" value="1"/>
</dbReference>
<dbReference type="PRINTS" id="PR00032">
    <property type="entry name" value="HTHARAC"/>
</dbReference>
<dbReference type="PROSITE" id="PS01124">
    <property type="entry name" value="HTH_ARAC_FAMILY_2"/>
    <property type="match status" value="1"/>
</dbReference>
<evidence type="ECO:0000256" key="1">
    <source>
        <dbReference type="ARBA" id="ARBA00023015"/>
    </source>
</evidence>
<dbReference type="PANTHER" id="PTHR47893">
    <property type="entry name" value="REGULATORY PROTEIN PCHR"/>
    <property type="match status" value="1"/>
</dbReference>
<evidence type="ECO:0000313" key="6">
    <source>
        <dbReference type="Proteomes" id="UP001403385"/>
    </source>
</evidence>
<dbReference type="Gene3D" id="1.10.10.60">
    <property type="entry name" value="Homeodomain-like"/>
    <property type="match status" value="2"/>
</dbReference>
<dbReference type="PANTHER" id="PTHR47893:SF1">
    <property type="entry name" value="REGULATORY PROTEIN PCHR"/>
    <property type="match status" value="1"/>
</dbReference>
<dbReference type="SUPFAM" id="SSF46689">
    <property type="entry name" value="Homeodomain-like"/>
    <property type="match status" value="1"/>
</dbReference>
<dbReference type="InterPro" id="IPR018062">
    <property type="entry name" value="HTH_AraC-typ_CS"/>
</dbReference>
<evidence type="ECO:0000259" key="4">
    <source>
        <dbReference type="PROSITE" id="PS01124"/>
    </source>
</evidence>
<dbReference type="Proteomes" id="UP001403385">
    <property type="component" value="Unassembled WGS sequence"/>
</dbReference>
<dbReference type="InterPro" id="IPR020449">
    <property type="entry name" value="Tscrpt_reg_AraC-type_HTH"/>
</dbReference>
<keyword evidence="1" id="KW-0805">Transcription regulation</keyword>
<comment type="caution">
    <text evidence="5">The sequence shown here is derived from an EMBL/GenBank/DDBJ whole genome shotgun (WGS) entry which is preliminary data.</text>
</comment>
<accession>A0AAW9SBU1</accession>
<name>A0AAW9SBU1_9BACT</name>
<evidence type="ECO:0000256" key="2">
    <source>
        <dbReference type="ARBA" id="ARBA00023125"/>
    </source>
</evidence>
<dbReference type="PROSITE" id="PS00041">
    <property type="entry name" value="HTH_ARAC_FAMILY_1"/>
    <property type="match status" value="1"/>
</dbReference>
<keyword evidence="6" id="KW-1185">Reference proteome</keyword>
<protein>
    <submittedName>
        <fullName evidence="5">AraC family transcriptional regulator</fullName>
    </submittedName>
</protein>
<dbReference type="GO" id="GO:0043565">
    <property type="term" value="F:sequence-specific DNA binding"/>
    <property type="evidence" value="ECO:0007669"/>
    <property type="project" value="InterPro"/>
</dbReference>
<keyword evidence="3" id="KW-0804">Transcription</keyword>
<dbReference type="InterPro" id="IPR053142">
    <property type="entry name" value="PchR_regulatory_protein"/>
</dbReference>
<dbReference type="InterPro" id="IPR009057">
    <property type="entry name" value="Homeodomain-like_sf"/>
</dbReference>
<reference evidence="5 6" key="1">
    <citation type="submission" date="2024-04" db="EMBL/GenBank/DDBJ databases">
        <title>Novel genus in family Flammeovirgaceae.</title>
        <authorList>
            <person name="Nguyen T.H."/>
            <person name="Vuong T.Q."/>
            <person name="Le H."/>
            <person name="Kim S.-G."/>
        </authorList>
    </citation>
    <scope>NUCLEOTIDE SEQUENCE [LARGE SCALE GENOMIC DNA]</scope>
    <source>
        <strain evidence="5 6">JCM 23209</strain>
    </source>
</reference>
<feature type="domain" description="HTH araC/xylS-type" evidence="4">
    <location>
        <begin position="217"/>
        <end position="314"/>
    </location>
</feature>